<reference evidence="5" key="1">
    <citation type="journal article" date="2019" name="Int. J. Syst. Evol. Microbiol.">
        <title>The Global Catalogue of Microorganisms (GCM) 10K type strain sequencing project: providing services to taxonomists for standard genome sequencing and annotation.</title>
        <authorList>
            <consortium name="The Broad Institute Genomics Platform"/>
            <consortium name="The Broad Institute Genome Sequencing Center for Infectious Disease"/>
            <person name="Wu L."/>
            <person name="Ma J."/>
        </authorList>
    </citation>
    <scope>NUCLEOTIDE SEQUENCE [LARGE SCALE GENOMIC DNA]</scope>
    <source>
        <strain evidence="5">CGMCC 1.13681</strain>
    </source>
</reference>
<dbReference type="InterPro" id="IPR022385">
    <property type="entry name" value="Rhs_assc_core"/>
</dbReference>
<dbReference type="InterPro" id="IPR003587">
    <property type="entry name" value="Hint_dom_N"/>
</dbReference>
<feature type="region of interest" description="Disordered" evidence="1">
    <location>
        <begin position="32"/>
        <end position="80"/>
    </location>
</feature>
<accession>A0ABW2GI18</accession>
<dbReference type="InterPro" id="IPR036844">
    <property type="entry name" value="Hint_dom_sf"/>
</dbReference>
<comment type="caution">
    <text evidence="4">The sequence shown here is derived from an EMBL/GenBank/DDBJ whole genome shotgun (WGS) entry which is preliminary data.</text>
</comment>
<proteinExistence type="predicted"/>
<dbReference type="SMART" id="SM00306">
    <property type="entry name" value="HintN"/>
    <property type="match status" value="1"/>
</dbReference>
<gene>
    <name evidence="4" type="ORF">ACFQLX_16520</name>
</gene>
<dbReference type="Gene3D" id="2.180.10.10">
    <property type="entry name" value="RHS repeat-associated core"/>
    <property type="match status" value="2"/>
</dbReference>
<dbReference type="Gene3D" id="2.170.16.10">
    <property type="entry name" value="Hedgehog/Intein (Hint) domain"/>
    <property type="match status" value="1"/>
</dbReference>
<evidence type="ECO:0000313" key="5">
    <source>
        <dbReference type="Proteomes" id="UP001596413"/>
    </source>
</evidence>
<name>A0ABW2GI18_9ACTN</name>
<feature type="chain" id="PRO_5047540717" evidence="2">
    <location>
        <begin position="36"/>
        <end position="2285"/>
    </location>
</feature>
<evidence type="ECO:0000313" key="4">
    <source>
        <dbReference type="EMBL" id="MFC7219754.1"/>
    </source>
</evidence>
<feature type="region of interest" description="Disordered" evidence="1">
    <location>
        <begin position="1633"/>
        <end position="1669"/>
    </location>
</feature>
<dbReference type="NCBIfam" id="TIGR03696">
    <property type="entry name" value="Rhs_assc_core"/>
    <property type="match status" value="1"/>
</dbReference>
<feature type="compositionally biased region" description="Low complexity" evidence="1">
    <location>
        <begin position="1050"/>
        <end position="1062"/>
    </location>
</feature>
<dbReference type="PANTHER" id="PTHR32305">
    <property type="match status" value="1"/>
</dbReference>
<dbReference type="InterPro" id="IPR050708">
    <property type="entry name" value="T6SS_VgrG/RHS"/>
</dbReference>
<sequence>MRTRFYTNRRIAVLVSAVMVGTLLQGAITSTPAQADDLPGIPASEKPLSGHGVKMKPRKRDGQPRVPEQQPKHIWPAPGSATVTLKGSGSAKEARARAGALPITVGAPAAKSKSAKREVFRGEATVRLHDRKTSRRAGVDGPLLSVIPTLGASSGDVQIAVDYSAFAQSYGGAWARRLQLVQLPACATTTPELNHCSTARPVASHNDPKTRTLTATSLNVQAADSGPLLTAGAPLVLAVTAGASSDQGDYAASPLAASATWSTNLSTGDFGWSYTMGVPGVPGGFSPKVGLSYSSGGVDGRTANTNNQSSWAGDGFNLWPGSIERSYKSCADDNVTSVNGTDPGDLCWAYDNATISFNGRAGELIPTGTANEFKIKGDDGTKVTRIFGSSTNVRANGDNDDEYWRVTTTDGTRYYFGYNRLQGWATDKETSDSAWTAPVYGDDANEPCHGSTFETSWCQQAWRWNLDLAIDVHGNAIAYYYDKESNYYARNLKAADETSYDRGGSLDRIEYGFKDTGIYSTKALAKVDFTSKERCLPESGVTCTASSIDTQSFYWYDTPWDLNCKSGVDCTKSASPSFWTRLRLTDVTTQVLKTDGTYAPVDSWTMNHRWGMADTDYQLLLDDVQHIGKADTATDVPLPKVTFEYDQRPNRPDVLGDDLAPFIKERLSTISDESGGQIDVAYSAAACNPDSPPTPQSNITRCFPVYAPKPGYADPQLQWFNKYVVDAVTRTDRTNSNAPDMVTRYTYLDGAAWHYDDDDGLTKEKHKTWSSYRGYGHVRVQTGGQDPVGMKSQSDHYFLRGMDGDRAAPSGGTKAVSVTDDNGNTIVDHDSAAGFEYKTENYSGPGGKILSKTLNTPWHYETAKRVRSWGTTTANLAGTLNSTAYTSLDGGAGTNWRNTYVSYGHENVAGRVTEVRDYGANTSATDSKCTRTTYADPGTATGTKWILDAVARVETVAVSCSVTPDRTKDVLSDTRTAYDGLAYGAVPTKGDATRIATLKSHDGTTATYLESGITYDSYARQTAATDLTGNVTATETTAPVRGDRTDGRTHTTAYSPATGFPTTVTVTTPPATVGNAATAQTQTTTLEPIRGLPVTEQDTNARKTETTYDALGRKLKVWLPNRNKTSDTPNHEYSYSTVADKPIAVGTTTLAGIGRQTTYTLYDGFLRPRQIQAPGPNGGMLVADTFYDERGLTAKSFAPYYATKAPSTGLFALDDALSVETQTWNTYDGLGRLTKSQQVEGNSDHGATLATTATSYGGDRVTVTPPTGATATTTLTDVRGQTTELWQYHGSTPTGTPDKTLYRYTPAGQLDQVTDPAGNQWSYSYDLRGNQTKSVDPDAGTSVSVYGDRSELISSTRQGDPATTADDKKITRIYDNLGRDLETRSGSATGTLLTKRVWDPLGYEGQLSSATRYVGSDAYTTTYGLYDTLYRPHRTTTTIPATTANGALAGSYQSTINYNMDGTVSSVGYPAAGALSAEVITPTYDEILRPKTLVGSGGLTYVTDTTYSLTGKPLQYTYQAAGSKLTQVTNTYEWGTQRLRNSRVDRQDVPGVDKSATYTYDEAGNITGISDVSRDGTDNQCFDYDYLGRLAEAWTQPTTACAGTPTSSALGGPAPYWLSYEYDLVGNRTSETAHDLTGNTAKDTKRTYTYPDPKAARPHTLTQVDTTGPSGAARDTYTYSAFGDTATRTLGGDTQTLTWDVEGHLTRVAAPDGAGGTKNTDYVYDADGNRLITHTATETTLYLGGTEIVLPKGSATPKATRYYDLGGGNQAIRTDDDKLSFLLGDHHATSELAINATDLTMQQRRSTPFGAPRGKAPTAWPGTKGFVGGTQDEDLNLTHLGARDYDPTTGRFISVDPLMDVVDPQQIHGYSYANNNPVSLSDPDGLRPIGMCEGAGGCGGVAEERGFDRTDEWFTMDGDGTWTQHTMKREANPRNDGSIVWSYTYTEGATKTVEYVTLSRGVTYPFVVPEGEHHLWRKSKELAKALVFDPASCANAVSWDCALETVSVLPYAKLAKLMKFKRLDKSGAAVTECLIKHSFVPGTDVLLADGTTKDIEEVKPGDKVVVTDLETGKTTTRKVAGAIVTEDDKEFVDLTVTTKDGDAALISTTTHPFWVVSENAWVDAGDLKPNMHLRTPDGMTVELKGIRYFQKRQRTHDLTVTDVHTYYVLAGNAPVLVHNSNCSRMDWATQTEVLRSASRGKGNFGLGSGTRADADDLGRAWVGEGYTVASDGKTLVSQDGLRQFRPPSNKPNSATTGYAPVQANFEQRYIPRGQWQSNGHLDITD</sequence>
<keyword evidence="5" id="KW-1185">Reference proteome</keyword>
<feature type="region of interest" description="Disordered" evidence="1">
    <location>
        <begin position="1248"/>
        <end position="1272"/>
    </location>
</feature>
<evidence type="ECO:0000259" key="3">
    <source>
        <dbReference type="SMART" id="SM00306"/>
    </source>
</evidence>
<organism evidence="4 5">
    <name type="scientific">Streptomyces polyrhachis</name>
    <dbReference type="NCBI Taxonomy" id="1282885"/>
    <lineage>
        <taxon>Bacteria</taxon>
        <taxon>Bacillati</taxon>
        <taxon>Actinomycetota</taxon>
        <taxon>Actinomycetes</taxon>
        <taxon>Kitasatosporales</taxon>
        <taxon>Streptomycetaceae</taxon>
        <taxon>Streptomyces</taxon>
    </lineage>
</organism>
<dbReference type="SUPFAM" id="SSF51294">
    <property type="entry name" value="Hedgehog/intein (Hint) domain"/>
    <property type="match status" value="1"/>
</dbReference>
<dbReference type="CDD" id="cd00081">
    <property type="entry name" value="Hint"/>
    <property type="match status" value="1"/>
</dbReference>
<feature type="signal peptide" evidence="2">
    <location>
        <begin position="1"/>
        <end position="35"/>
    </location>
</feature>
<dbReference type="InterPro" id="IPR031325">
    <property type="entry name" value="RHS_repeat"/>
</dbReference>
<dbReference type="Proteomes" id="UP001596413">
    <property type="component" value="Unassembled WGS sequence"/>
</dbReference>
<protein>
    <submittedName>
        <fullName evidence="4">Polymorphic toxin-type HINT domain-containing protein</fullName>
    </submittedName>
</protein>
<dbReference type="RefSeq" id="WP_386415789.1">
    <property type="nucleotide sequence ID" value="NZ_JBHSZO010000024.1"/>
</dbReference>
<evidence type="ECO:0000256" key="2">
    <source>
        <dbReference type="SAM" id="SignalP"/>
    </source>
</evidence>
<keyword evidence="2" id="KW-0732">Signal</keyword>
<feature type="compositionally biased region" description="Low complexity" evidence="1">
    <location>
        <begin position="1261"/>
        <end position="1272"/>
    </location>
</feature>
<dbReference type="InterPro" id="IPR030934">
    <property type="entry name" value="Intein_C"/>
</dbReference>
<dbReference type="Pfam" id="PF07591">
    <property type="entry name" value="PT-HINT"/>
    <property type="match status" value="1"/>
</dbReference>
<dbReference type="NCBIfam" id="TIGR01643">
    <property type="entry name" value="YD_repeat_2x"/>
    <property type="match status" value="1"/>
</dbReference>
<dbReference type="InterPro" id="IPR006530">
    <property type="entry name" value="YD"/>
</dbReference>
<feature type="domain" description="Hint" evidence="3">
    <location>
        <begin position="2036"/>
        <end position="2137"/>
    </location>
</feature>
<dbReference type="NCBIfam" id="TIGR01443">
    <property type="entry name" value="intein_Cterm"/>
    <property type="match status" value="1"/>
</dbReference>
<feature type="compositionally biased region" description="Polar residues" evidence="1">
    <location>
        <begin position="1660"/>
        <end position="1669"/>
    </location>
</feature>
<evidence type="ECO:0000256" key="1">
    <source>
        <dbReference type="SAM" id="MobiDB-lite"/>
    </source>
</evidence>
<dbReference type="EMBL" id="JBHSZO010000024">
    <property type="protein sequence ID" value="MFC7219754.1"/>
    <property type="molecule type" value="Genomic_DNA"/>
</dbReference>
<feature type="region of interest" description="Disordered" evidence="1">
    <location>
        <begin position="1038"/>
        <end position="1062"/>
    </location>
</feature>
<dbReference type="Pfam" id="PF05593">
    <property type="entry name" value="RHS_repeat"/>
    <property type="match status" value="1"/>
</dbReference>
<dbReference type="PANTHER" id="PTHR32305:SF17">
    <property type="entry name" value="TRNA NUCLEASE WAPA"/>
    <property type="match status" value="1"/>
</dbReference>